<dbReference type="PATRIC" id="fig|797515.3.peg.2769"/>
<dbReference type="AlphaFoldDB" id="G9ZTG8"/>
<dbReference type="Proteomes" id="UP000004625">
    <property type="component" value="Unassembled WGS sequence"/>
</dbReference>
<evidence type="ECO:0000313" key="1">
    <source>
        <dbReference type="EMBL" id="EHL95293.1"/>
    </source>
</evidence>
<dbReference type="EMBL" id="AGEY01000209">
    <property type="protein sequence ID" value="EHL95293.1"/>
    <property type="molecule type" value="Genomic_DNA"/>
</dbReference>
<proteinExistence type="predicted"/>
<name>G9ZTG8_9LACO</name>
<sequence>MTTYIYSNHYAKSRPVSNLPTTVWKLSSQEYAKMSHPSGFE</sequence>
<evidence type="ECO:0000313" key="2">
    <source>
        <dbReference type="Proteomes" id="UP000004625"/>
    </source>
</evidence>
<organism evidence="1 2">
    <name type="scientific">Lentilactobacillus parafarraginis F0439</name>
    <dbReference type="NCBI Taxonomy" id="797515"/>
    <lineage>
        <taxon>Bacteria</taxon>
        <taxon>Bacillati</taxon>
        <taxon>Bacillota</taxon>
        <taxon>Bacilli</taxon>
        <taxon>Lactobacillales</taxon>
        <taxon>Lactobacillaceae</taxon>
        <taxon>Lentilactobacillus</taxon>
    </lineage>
</organism>
<dbReference type="HOGENOM" id="CLU_3271951_0_0_9"/>
<reference evidence="1 2" key="1">
    <citation type="submission" date="2011-09" db="EMBL/GenBank/DDBJ databases">
        <authorList>
            <person name="Weinstock G."/>
            <person name="Sodergren E."/>
            <person name="Clifton S."/>
            <person name="Fulton L."/>
            <person name="Fulton B."/>
            <person name="Courtney L."/>
            <person name="Fronick C."/>
            <person name="Harrison M."/>
            <person name="Strong C."/>
            <person name="Farmer C."/>
            <person name="Delahaunty K."/>
            <person name="Markovic C."/>
            <person name="Hall O."/>
            <person name="Minx P."/>
            <person name="Tomlinson C."/>
            <person name="Mitreva M."/>
            <person name="Hou S."/>
            <person name="Chen J."/>
            <person name="Wollam A."/>
            <person name="Pepin K.H."/>
            <person name="Johnson M."/>
            <person name="Bhonagiri V."/>
            <person name="Zhang X."/>
            <person name="Suruliraj S."/>
            <person name="Warren W."/>
            <person name="Chinwalla A."/>
            <person name="Mardis E.R."/>
            <person name="Wilson R.K."/>
        </authorList>
    </citation>
    <scope>NUCLEOTIDE SEQUENCE [LARGE SCALE GENOMIC DNA]</scope>
    <source>
        <strain evidence="1 2">F0439</strain>
    </source>
</reference>
<accession>G9ZTG8</accession>
<gene>
    <name evidence="1" type="ORF">HMPREF9103_03053</name>
</gene>
<comment type="caution">
    <text evidence="1">The sequence shown here is derived from an EMBL/GenBank/DDBJ whole genome shotgun (WGS) entry which is preliminary data.</text>
</comment>
<dbReference type="STRING" id="797515.HMPREF9103_03053"/>
<keyword evidence="2" id="KW-1185">Reference proteome</keyword>
<protein>
    <submittedName>
        <fullName evidence="1">Uncharacterized protein</fullName>
    </submittedName>
</protein>